<dbReference type="EMBL" id="JBHTEC010000001">
    <property type="protein sequence ID" value="MFD0280302.1"/>
    <property type="molecule type" value="Genomic_DNA"/>
</dbReference>
<name>A0ABW2V9J8_9ACTN</name>
<protein>
    <submittedName>
        <fullName evidence="1">Uncharacterized protein</fullName>
    </submittedName>
</protein>
<sequence length="94" mass="10501">MASEQLPAGWTLEEIRNVSGDREAIALGTDRDVTWQGWRAEGERLVPQIVLGFHGLCLVKPVNDDDWYMGSLNDDGSVDCWSAYSDLYQALRGL</sequence>
<reference evidence="2" key="1">
    <citation type="journal article" date="2019" name="Int. J. Syst. Evol. Microbiol.">
        <title>The Global Catalogue of Microorganisms (GCM) 10K type strain sequencing project: providing services to taxonomists for standard genome sequencing and annotation.</title>
        <authorList>
            <consortium name="The Broad Institute Genomics Platform"/>
            <consortium name="The Broad Institute Genome Sequencing Center for Infectious Disease"/>
            <person name="Wu L."/>
            <person name="Ma J."/>
        </authorList>
    </citation>
    <scope>NUCLEOTIDE SEQUENCE [LARGE SCALE GENOMIC DNA]</scope>
    <source>
        <strain evidence="2">CGMCC 4.7198</strain>
    </source>
</reference>
<accession>A0ABW2V9J8</accession>
<evidence type="ECO:0000313" key="2">
    <source>
        <dbReference type="Proteomes" id="UP001596957"/>
    </source>
</evidence>
<proteinExistence type="predicted"/>
<keyword evidence="2" id="KW-1185">Reference proteome</keyword>
<comment type="caution">
    <text evidence="1">The sequence shown here is derived from an EMBL/GenBank/DDBJ whole genome shotgun (WGS) entry which is preliminary data.</text>
</comment>
<dbReference type="RefSeq" id="WP_381256613.1">
    <property type="nucleotide sequence ID" value="NZ_JBHTBI010000016.1"/>
</dbReference>
<dbReference type="Proteomes" id="UP001596957">
    <property type="component" value="Unassembled WGS sequence"/>
</dbReference>
<evidence type="ECO:0000313" key="1">
    <source>
        <dbReference type="EMBL" id="MFD0280302.1"/>
    </source>
</evidence>
<gene>
    <name evidence="1" type="ORF">ACFQZP_01220</name>
</gene>
<organism evidence="1 2">
    <name type="scientific">Streptomyces lutosisoli</name>
    <dbReference type="NCBI Taxonomy" id="2665721"/>
    <lineage>
        <taxon>Bacteria</taxon>
        <taxon>Bacillati</taxon>
        <taxon>Actinomycetota</taxon>
        <taxon>Actinomycetes</taxon>
        <taxon>Kitasatosporales</taxon>
        <taxon>Streptomycetaceae</taxon>
        <taxon>Streptomyces</taxon>
    </lineage>
</organism>